<evidence type="ECO:0000313" key="3">
    <source>
        <dbReference type="Proteomes" id="UP000794436"/>
    </source>
</evidence>
<dbReference type="PANTHER" id="PTHR21054:SF2">
    <property type="entry name" value="MIP04191P"/>
    <property type="match status" value="1"/>
</dbReference>
<name>A0A8K1C588_PYTOL</name>
<dbReference type="OrthoDB" id="74460at2759"/>
<feature type="domain" description="Jacalin-type lectin" evidence="1">
    <location>
        <begin position="53"/>
        <end position="161"/>
    </location>
</feature>
<dbReference type="InterPro" id="IPR001229">
    <property type="entry name" value="Jacalin-like_lectin_dom"/>
</dbReference>
<evidence type="ECO:0000313" key="2">
    <source>
        <dbReference type="EMBL" id="TMW56658.1"/>
    </source>
</evidence>
<dbReference type="EMBL" id="SPLM01000145">
    <property type="protein sequence ID" value="TMW56658.1"/>
    <property type="molecule type" value="Genomic_DNA"/>
</dbReference>
<dbReference type="SUPFAM" id="SSF51101">
    <property type="entry name" value="Mannose-binding lectins"/>
    <property type="match status" value="2"/>
</dbReference>
<dbReference type="Pfam" id="PF01419">
    <property type="entry name" value="Jacalin"/>
    <property type="match status" value="1"/>
</dbReference>
<sequence length="355" mass="38950">MPITTPVIIPTTLADVQAYNGRSSIVVLPHAALKLKKPFTSFGYTWQERVLAIGAIAIGISGNQVVSFQNLVVGSYELSSVQATGETHLFQLIRGETIRQVDVMTSFDSGIRGIRFHTTLRSSAWFGSGKNGLRHVFLPPQGYAIHCLYGDYGRFCRKLGMFHRELPLQADEGEATAQHEVTASALVIKCKQDDTNDVGFTQKAVSGLRAIVVQSTDVIERIWALSAEQATEAEASLGDNEHWVDLMEYESIVKMEVMANATAIVAVRWTMDYKTTPWIGNKAAATTKVVKYYTPDDHRVCGFHGTMGPQGLTSLGVLTTCESLDTPPPKATKTEGKRPVDNWDVLNIADWSIAD</sequence>
<dbReference type="AlphaFoldDB" id="A0A8K1C588"/>
<organism evidence="2 3">
    <name type="scientific">Pythium oligandrum</name>
    <name type="common">Mycoparasitic fungus</name>
    <dbReference type="NCBI Taxonomy" id="41045"/>
    <lineage>
        <taxon>Eukaryota</taxon>
        <taxon>Sar</taxon>
        <taxon>Stramenopiles</taxon>
        <taxon>Oomycota</taxon>
        <taxon>Peronosporomycetes</taxon>
        <taxon>Pythiales</taxon>
        <taxon>Pythiaceae</taxon>
        <taxon>Pythium</taxon>
    </lineage>
</organism>
<reference evidence="2" key="1">
    <citation type="submission" date="2019-03" db="EMBL/GenBank/DDBJ databases">
        <title>Long read genome sequence of the mycoparasitic Pythium oligandrum ATCC 38472 isolated from sugarbeet rhizosphere.</title>
        <authorList>
            <person name="Gaulin E."/>
        </authorList>
    </citation>
    <scope>NUCLEOTIDE SEQUENCE</scope>
    <source>
        <strain evidence="2">ATCC 38472_TT</strain>
    </source>
</reference>
<evidence type="ECO:0000259" key="1">
    <source>
        <dbReference type="Pfam" id="PF01419"/>
    </source>
</evidence>
<dbReference type="InterPro" id="IPR036404">
    <property type="entry name" value="Jacalin-like_lectin_dom_sf"/>
</dbReference>
<dbReference type="InterPro" id="IPR053002">
    <property type="entry name" value="Metalloproteinase_M10B"/>
</dbReference>
<dbReference type="PANTHER" id="PTHR21054">
    <property type="entry name" value="ZINC METALLOPROTEINASE-RELATED"/>
    <property type="match status" value="1"/>
</dbReference>
<accession>A0A8K1C588</accession>
<gene>
    <name evidence="2" type="ORF">Poli38472_006668</name>
</gene>
<comment type="caution">
    <text evidence="2">The sequence shown here is derived from an EMBL/GenBank/DDBJ whole genome shotgun (WGS) entry which is preliminary data.</text>
</comment>
<dbReference type="Proteomes" id="UP000794436">
    <property type="component" value="Unassembled WGS sequence"/>
</dbReference>
<dbReference type="Gene3D" id="2.100.10.30">
    <property type="entry name" value="Jacalin-like lectin domain"/>
    <property type="match status" value="2"/>
</dbReference>
<keyword evidence="3" id="KW-1185">Reference proteome</keyword>
<protein>
    <recommendedName>
        <fullName evidence="1">Jacalin-type lectin domain-containing protein</fullName>
    </recommendedName>
</protein>
<proteinExistence type="predicted"/>